<dbReference type="Gene3D" id="1.10.357.10">
    <property type="entry name" value="Tetracycline Repressor, domain 2"/>
    <property type="match status" value="1"/>
</dbReference>
<dbReference type="PANTHER" id="PTHR30055:SF235">
    <property type="entry name" value="TRANSCRIPTIONAL REGULATORY PROTEIN"/>
    <property type="match status" value="1"/>
</dbReference>
<accession>A0ABW3INV6</accession>
<protein>
    <submittedName>
        <fullName evidence="4">CerR family C-terminal domain-containing protein</fullName>
    </submittedName>
</protein>
<evidence type="ECO:0000313" key="4">
    <source>
        <dbReference type="EMBL" id="MFD0979680.1"/>
    </source>
</evidence>
<dbReference type="InterPro" id="IPR036271">
    <property type="entry name" value="Tet_transcr_reg_TetR-rel_C_sf"/>
</dbReference>
<dbReference type="EMBL" id="JBHTJT010000008">
    <property type="protein sequence ID" value="MFD0979680.1"/>
    <property type="molecule type" value="Genomic_DNA"/>
</dbReference>
<feature type="DNA-binding region" description="H-T-H motif" evidence="2">
    <location>
        <begin position="36"/>
        <end position="55"/>
    </location>
</feature>
<dbReference type="RefSeq" id="WP_386074004.1">
    <property type="nucleotide sequence ID" value="NZ_JBHTJT010000008.1"/>
</dbReference>
<name>A0ABW3INV6_9RHOB</name>
<proteinExistence type="predicted"/>
<dbReference type="PRINTS" id="PR00455">
    <property type="entry name" value="HTHTETR"/>
</dbReference>
<feature type="domain" description="HTH tetR-type" evidence="3">
    <location>
        <begin position="13"/>
        <end position="73"/>
    </location>
</feature>
<evidence type="ECO:0000259" key="3">
    <source>
        <dbReference type="PROSITE" id="PS50977"/>
    </source>
</evidence>
<keyword evidence="5" id="KW-1185">Reference proteome</keyword>
<sequence>MSQRAEDSSSPSEQTRKALLDAAITLFGREGFRGTSTRAIAQAAETNVASIAYHFGSKEGLRIACGAAIAERIAEVVGRAGVPEVETPEQVLKVFEAVIAAFVHFLLLEQGRSDFVAFMMRELAEDGPAVEEVYRAAIEPRHRAFCRMWEVATGWPAESERTRLTVFSLIGQVLYFRIGQNVVQRRMDWDGMDEARVRQITEVLVANLRASLEANRRPGS</sequence>
<evidence type="ECO:0000313" key="5">
    <source>
        <dbReference type="Proteomes" id="UP001597108"/>
    </source>
</evidence>
<reference evidence="5" key="1">
    <citation type="journal article" date="2019" name="Int. J. Syst. Evol. Microbiol.">
        <title>The Global Catalogue of Microorganisms (GCM) 10K type strain sequencing project: providing services to taxonomists for standard genome sequencing and annotation.</title>
        <authorList>
            <consortium name="The Broad Institute Genomics Platform"/>
            <consortium name="The Broad Institute Genome Sequencing Center for Infectious Disease"/>
            <person name="Wu L."/>
            <person name="Ma J."/>
        </authorList>
    </citation>
    <scope>NUCLEOTIDE SEQUENCE [LARGE SCALE GENOMIC DNA]</scope>
    <source>
        <strain evidence="5">CCUG 60524</strain>
    </source>
</reference>
<dbReference type="Pfam" id="PF09209">
    <property type="entry name" value="CecR_C"/>
    <property type="match status" value="1"/>
</dbReference>
<dbReference type="InterPro" id="IPR009057">
    <property type="entry name" value="Homeodomain-like_sf"/>
</dbReference>
<dbReference type="Gene3D" id="1.10.10.60">
    <property type="entry name" value="Homeodomain-like"/>
    <property type="match status" value="1"/>
</dbReference>
<evidence type="ECO:0000256" key="2">
    <source>
        <dbReference type="PROSITE-ProRule" id="PRU00335"/>
    </source>
</evidence>
<dbReference type="SUPFAM" id="SSF46689">
    <property type="entry name" value="Homeodomain-like"/>
    <property type="match status" value="1"/>
</dbReference>
<keyword evidence="1 2" id="KW-0238">DNA-binding</keyword>
<dbReference type="Proteomes" id="UP001597108">
    <property type="component" value="Unassembled WGS sequence"/>
</dbReference>
<dbReference type="PROSITE" id="PS50977">
    <property type="entry name" value="HTH_TETR_2"/>
    <property type="match status" value="1"/>
</dbReference>
<dbReference type="InterPro" id="IPR015292">
    <property type="entry name" value="Tscrpt_reg_YbiH_C"/>
</dbReference>
<dbReference type="PANTHER" id="PTHR30055">
    <property type="entry name" value="HTH-TYPE TRANSCRIPTIONAL REGULATOR RUTR"/>
    <property type="match status" value="1"/>
</dbReference>
<gene>
    <name evidence="4" type="ORF">ACFQ2S_08450</name>
</gene>
<dbReference type="InterPro" id="IPR001647">
    <property type="entry name" value="HTH_TetR"/>
</dbReference>
<dbReference type="SUPFAM" id="SSF48498">
    <property type="entry name" value="Tetracyclin repressor-like, C-terminal domain"/>
    <property type="match status" value="1"/>
</dbReference>
<dbReference type="Pfam" id="PF00440">
    <property type="entry name" value="TetR_N"/>
    <property type="match status" value="1"/>
</dbReference>
<dbReference type="InterPro" id="IPR050109">
    <property type="entry name" value="HTH-type_TetR-like_transc_reg"/>
</dbReference>
<organism evidence="4 5">
    <name type="scientific">Tropicimonas aquimaris</name>
    <dbReference type="NCBI Taxonomy" id="914152"/>
    <lineage>
        <taxon>Bacteria</taxon>
        <taxon>Pseudomonadati</taxon>
        <taxon>Pseudomonadota</taxon>
        <taxon>Alphaproteobacteria</taxon>
        <taxon>Rhodobacterales</taxon>
        <taxon>Roseobacteraceae</taxon>
        <taxon>Tropicimonas</taxon>
    </lineage>
</organism>
<evidence type="ECO:0000256" key="1">
    <source>
        <dbReference type="ARBA" id="ARBA00023125"/>
    </source>
</evidence>
<comment type="caution">
    <text evidence="4">The sequence shown here is derived from an EMBL/GenBank/DDBJ whole genome shotgun (WGS) entry which is preliminary data.</text>
</comment>